<reference evidence="2" key="2">
    <citation type="submission" date="2020-09" db="EMBL/GenBank/DDBJ databases">
        <authorList>
            <person name="Sun Q."/>
            <person name="Zhou Y."/>
        </authorList>
    </citation>
    <scope>NUCLEOTIDE SEQUENCE</scope>
    <source>
        <strain evidence="2">CGMCC 1.10998</strain>
    </source>
</reference>
<keyword evidence="1" id="KW-0812">Transmembrane</keyword>
<name>A0A916XRT0_9BURK</name>
<comment type="caution">
    <text evidence="2">The sequence shown here is derived from an EMBL/GenBank/DDBJ whole genome shotgun (WGS) entry which is preliminary data.</text>
</comment>
<protein>
    <submittedName>
        <fullName evidence="2">Uncharacterized protein</fullName>
    </submittedName>
</protein>
<accession>A0A916XRT0</accession>
<gene>
    <name evidence="2" type="ORF">GCM10011396_46000</name>
</gene>
<dbReference type="Proteomes" id="UP000637423">
    <property type="component" value="Unassembled WGS sequence"/>
</dbReference>
<evidence type="ECO:0000313" key="3">
    <source>
        <dbReference type="Proteomes" id="UP000637423"/>
    </source>
</evidence>
<proteinExistence type="predicted"/>
<dbReference type="EMBL" id="BMED01000006">
    <property type="protein sequence ID" value="GGC93515.1"/>
    <property type="molecule type" value="Genomic_DNA"/>
</dbReference>
<evidence type="ECO:0000256" key="1">
    <source>
        <dbReference type="SAM" id="Phobius"/>
    </source>
</evidence>
<keyword evidence="3" id="KW-1185">Reference proteome</keyword>
<keyword evidence="1" id="KW-1133">Transmembrane helix</keyword>
<keyword evidence="1" id="KW-0472">Membrane</keyword>
<evidence type="ECO:0000313" key="2">
    <source>
        <dbReference type="EMBL" id="GGC93515.1"/>
    </source>
</evidence>
<dbReference type="RefSeq" id="WP_188568499.1">
    <property type="nucleotide sequence ID" value="NZ_BMED01000006.1"/>
</dbReference>
<feature type="transmembrane region" description="Helical" evidence="1">
    <location>
        <begin position="19"/>
        <end position="39"/>
    </location>
</feature>
<dbReference type="AlphaFoldDB" id="A0A916XRT0"/>
<reference evidence="2" key="1">
    <citation type="journal article" date="2014" name="Int. J. Syst. Evol. Microbiol.">
        <title>Complete genome sequence of Corynebacterium casei LMG S-19264T (=DSM 44701T), isolated from a smear-ripened cheese.</title>
        <authorList>
            <consortium name="US DOE Joint Genome Institute (JGI-PGF)"/>
            <person name="Walter F."/>
            <person name="Albersmeier A."/>
            <person name="Kalinowski J."/>
            <person name="Ruckert C."/>
        </authorList>
    </citation>
    <scope>NUCLEOTIDE SEQUENCE</scope>
    <source>
        <strain evidence="2">CGMCC 1.10998</strain>
    </source>
</reference>
<sequence length="169" mass="19316">MSAPVAFDSSFIVAVATEIAKWIVPLAGAFIAVFFTPLLDKIKLRLNRADLSAKQFEEFACDLSAFIFNAELMYEFRTNGWDIDQLVDGYNTSVTTFRTKEFVYLSWARRFWTAEEYPMFEKVIASVRKIDEAVHRFNDGRSDRERIAAIGDEIVPLRGFAKALLVPNK</sequence>
<organism evidence="2 3">
    <name type="scientific">Undibacterium terreum</name>
    <dbReference type="NCBI Taxonomy" id="1224302"/>
    <lineage>
        <taxon>Bacteria</taxon>
        <taxon>Pseudomonadati</taxon>
        <taxon>Pseudomonadota</taxon>
        <taxon>Betaproteobacteria</taxon>
        <taxon>Burkholderiales</taxon>
        <taxon>Oxalobacteraceae</taxon>
        <taxon>Undibacterium</taxon>
    </lineage>
</organism>